<evidence type="ECO:0000256" key="3">
    <source>
        <dbReference type="ARBA" id="ARBA00022801"/>
    </source>
</evidence>
<evidence type="ECO:0000256" key="4">
    <source>
        <dbReference type="ARBA" id="ARBA00022833"/>
    </source>
</evidence>
<dbReference type="InterPro" id="IPR023774">
    <property type="entry name" value="Put_metal_dep_hydrolase_YfiT"/>
</dbReference>
<accession>A0A1I6LAY6</accession>
<dbReference type="RefSeq" id="WP_089836257.1">
    <property type="nucleotide sequence ID" value="NZ_FOZL01000001.1"/>
</dbReference>
<dbReference type="InterPro" id="IPR034660">
    <property type="entry name" value="DinB/YfiT-like"/>
</dbReference>
<dbReference type="SUPFAM" id="SSF109854">
    <property type="entry name" value="DinB/YfiT-like putative metalloenzymes"/>
    <property type="match status" value="1"/>
</dbReference>
<dbReference type="GO" id="GO:0016787">
    <property type="term" value="F:hydrolase activity"/>
    <property type="evidence" value="ECO:0007669"/>
    <property type="project" value="UniProtKB-KW"/>
</dbReference>
<keyword evidence="2" id="KW-0479">Metal-binding</keyword>
<dbReference type="AlphaFoldDB" id="A0A1I6LAY6"/>
<dbReference type="Gene3D" id="1.20.120.450">
    <property type="entry name" value="dinb family like domain"/>
    <property type="match status" value="1"/>
</dbReference>
<dbReference type="GO" id="GO:0046872">
    <property type="term" value="F:metal ion binding"/>
    <property type="evidence" value="ECO:0007669"/>
    <property type="project" value="UniProtKB-KW"/>
</dbReference>
<protein>
    <submittedName>
        <fullName evidence="6">DinB superfamily protein</fullName>
    </submittedName>
</protein>
<dbReference type="Proteomes" id="UP000199024">
    <property type="component" value="Unassembled WGS sequence"/>
</dbReference>
<keyword evidence="4" id="KW-0862">Zinc</keyword>
<dbReference type="EMBL" id="FOZL01000001">
    <property type="protein sequence ID" value="SFS00408.1"/>
    <property type="molecule type" value="Genomic_DNA"/>
</dbReference>
<dbReference type="InterPro" id="IPR024775">
    <property type="entry name" value="DinB-like"/>
</dbReference>
<sequence>MTTSSSETKDPRYPIGSFQRPDIVTNDDVQYAIFTLGNLPTNLTNATKGLDSGQLDTPYRDGGWTVRQLVHHIADSHMNAFCRIRFALTEKDPVIKPYDENLWAMLHDSAAPIHWSLTLLEGLHARWVMLSQSLTEAQLQRSFLHPVNGPTTIEMATLIYAWHSRHHVAHITHLRKRMDW</sequence>
<feature type="domain" description="DinB-like" evidence="5">
    <location>
        <begin position="41"/>
        <end position="171"/>
    </location>
</feature>
<keyword evidence="7" id="KW-1185">Reference proteome</keyword>
<organism evidence="6 7">
    <name type="scientific">Granulicella pectinivorans</name>
    <dbReference type="NCBI Taxonomy" id="474950"/>
    <lineage>
        <taxon>Bacteria</taxon>
        <taxon>Pseudomonadati</taxon>
        <taxon>Acidobacteriota</taxon>
        <taxon>Terriglobia</taxon>
        <taxon>Terriglobales</taxon>
        <taxon>Acidobacteriaceae</taxon>
        <taxon>Granulicella</taxon>
    </lineage>
</organism>
<evidence type="ECO:0000256" key="2">
    <source>
        <dbReference type="ARBA" id="ARBA00022723"/>
    </source>
</evidence>
<keyword evidence="3" id="KW-0378">Hydrolase</keyword>
<dbReference type="STRING" id="474950.SAMN05421771_0480"/>
<dbReference type="OrthoDB" id="9796039at2"/>
<dbReference type="Pfam" id="PF12867">
    <property type="entry name" value="DinB_2"/>
    <property type="match status" value="1"/>
</dbReference>
<name>A0A1I6LAY6_9BACT</name>
<dbReference type="HAMAP" id="MF_01256">
    <property type="entry name" value="YfiT_hydrol"/>
    <property type="match status" value="1"/>
</dbReference>
<gene>
    <name evidence="6" type="ORF">SAMN05421771_0480</name>
</gene>
<keyword evidence="1" id="KW-0963">Cytoplasm</keyword>
<evidence type="ECO:0000256" key="1">
    <source>
        <dbReference type="ARBA" id="ARBA00022490"/>
    </source>
</evidence>
<evidence type="ECO:0000313" key="6">
    <source>
        <dbReference type="EMBL" id="SFS00408.1"/>
    </source>
</evidence>
<reference evidence="6 7" key="1">
    <citation type="submission" date="2016-10" db="EMBL/GenBank/DDBJ databases">
        <authorList>
            <person name="de Groot N.N."/>
        </authorList>
    </citation>
    <scope>NUCLEOTIDE SEQUENCE [LARGE SCALE GENOMIC DNA]</scope>
    <source>
        <strain evidence="6 7">DSM 21001</strain>
    </source>
</reference>
<evidence type="ECO:0000313" key="7">
    <source>
        <dbReference type="Proteomes" id="UP000199024"/>
    </source>
</evidence>
<proteinExistence type="inferred from homology"/>
<evidence type="ECO:0000259" key="5">
    <source>
        <dbReference type="Pfam" id="PF12867"/>
    </source>
</evidence>
<dbReference type="NCBIfam" id="NF009807">
    <property type="entry name" value="PRK13291.1"/>
    <property type="match status" value="1"/>
</dbReference>